<evidence type="ECO:0000313" key="1">
    <source>
        <dbReference type="EMBL" id="KHJ84611.1"/>
    </source>
</evidence>
<gene>
    <name evidence="1" type="ORF">OESDEN_15673</name>
</gene>
<dbReference type="Proteomes" id="UP000053660">
    <property type="component" value="Unassembled WGS sequence"/>
</dbReference>
<protein>
    <submittedName>
        <fullName evidence="1">Uncharacterized protein</fullName>
    </submittedName>
</protein>
<name>A0A0B1SL56_OESDE</name>
<sequence length="81" mass="8895">MLSSKMNLNVAVIRKVNCAANEASPWFPKKVIVMTGNRRIETMAWAHSSDNLLERPGSADIGCQVEGASQNNLSMVEELAY</sequence>
<evidence type="ECO:0000313" key="2">
    <source>
        <dbReference type="Proteomes" id="UP000053660"/>
    </source>
</evidence>
<accession>A0A0B1SL56</accession>
<dbReference type="EMBL" id="KN567614">
    <property type="protein sequence ID" value="KHJ84611.1"/>
    <property type="molecule type" value="Genomic_DNA"/>
</dbReference>
<organism evidence="1 2">
    <name type="scientific">Oesophagostomum dentatum</name>
    <name type="common">Nodular worm</name>
    <dbReference type="NCBI Taxonomy" id="61180"/>
    <lineage>
        <taxon>Eukaryota</taxon>
        <taxon>Metazoa</taxon>
        <taxon>Ecdysozoa</taxon>
        <taxon>Nematoda</taxon>
        <taxon>Chromadorea</taxon>
        <taxon>Rhabditida</taxon>
        <taxon>Rhabditina</taxon>
        <taxon>Rhabditomorpha</taxon>
        <taxon>Strongyloidea</taxon>
        <taxon>Strongylidae</taxon>
        <taxon>Oesophagostomum</taxon>
    </lineage>
</organism>
<reference evidence="1 2" key="1">
    <citation type="submission" date="2014-03" db="EMBL/GenBank/DDBJ databases">
        <title>Draft genome of the hookworm Oesophagostomum dentatum.</title>
        <authorList>
            <person name="Mitreva M."/>
        </authorList>
    </citation>
    <scope>NUCLEOTIDE SEQUENCE [LARGE SCALE GENOMIC DNA]</scope>
    <source>
        <strain evidence="1 2">OD-Hann</strain>
    </source>
</reference>
<proteinExistence type="predicted"/>
<dbReference type="OrthoDB" id="5862433at2759"/>
<keyword evidence="2" id="KW-1185">Reference proteome</keyword>
<dbReference type="AlphaFoldDB" id="A0A0B1SL56"/>